<accession>A0ABV9NKI9</accession>
<comment type="caution">
    <text evidence="2">The sequence shown here is derived from an EMBL/GenBank/DDBJ whole genome shotgun (WGS) entry which is preliminary data.</text>
</comment>
<feature type="chain" id="PRO_5047303752" description="ABC transporter substrate-binding protein" evidence="1">
    <location>
        <begin position="19"/>
        <end position="159"/>
    </location>
</feature>
<dbReference type="EMBL" id="JBHSGG010000014">
    <property type="protein sequence ID" value="MFC4727520.1"/>
    <property type="molecule type" value="Genomic_DNA"/>
</dbReference>
<reference evidence="3" key="1">
    <citation type="journal article" date="2019" name="Int. J. Syst. Evol. Microbiol.">
        <title>The Global Catalogue of Microorganisms (GCM) 10K type strain sequencing project: providing services to taxonomists for standard genome sequencing and annotation.</title>
        <authorList>
            <consortium name="The Broad Institute Genomics Platform"/>
            <consortium name="The Broad Institute Genome Sequencing Center for Infectious Disease"/>
            <person name="Wu L."/>
            <person name="Ma J."/>
        </authorList>
    </citation>
    <scope>NUCLEOTIDE SEQUENCE [LARGE SCALE GENOMIC DNA]</scope>
    <source>
        <strain evidence="3">CGMCC 1.13574</strain>
    </source>
</reference>
<sequence>MRPPHAIAAGLAILLALAGCGLPHDPDGTTARVAGATLRVGVVHAPGWSDGPGLSGAELDAVRRFAASLDAEPAWTVAGESQLMQALARRELDLVVGAIPADTPWNAHVAVSRPYPATRYAAPGAEIAVAEHAWTLPAGENRFLVTVEAFLERDGASAP</sequence>
<evidence type="ECO:0000313" key="3">
    <source>
        <dbReference type="Proteomes" id="UP001595892"/>
    </source>
</evidence>
<dbReference type="SUPFAM" id="SSF53850">
    <property type="entry name" value="Periplasmic binding protein-like II"/>
    <property type="match status" value="1"/>
</dbReference>
<organism evidence="2 3">
    <name type="scientific">Coralloluteibacterium thermophilum</name>
    <dbReference type="NCBI Taxonomy" id="2707049"/>
    <lineage>
        <taxon>Bacteria</taxon>
        <taxon>Pseudomonadati</taxon>
        <taxon>Pseudomonadota</taxon>
        <taxon>Gammaproteobacteria</taxon>
        <taxon>Lysobacterales</taxon>
        <taxon>Lysobacteraceae</taxon>
        <taxon>Coralloluteibacterium</taxon>
    </lineage>
</organism>
<dbReference type="Proteomes" id="UP001595892">
    <property type="component" value="Unassembled WGS sequence"/>
</dbReference>
<dbReference type="PROSITE" id="PS51257">
    <property type="entry name" value="PROKAR_LIPOPROTEIN"/>
    <property type="match status" value="1"/>
</dbReference>
<evidence type="ECO:0000256" key="1">
    <source>
        <dbReference type="SAM" id="SignalP"/>
    </source>
</evidence>
<name>A0ABV9NKI9_9GAMM</name>
<proteinExistence type="predicted"/>
<feature type="signal peptide" evidence="1">
    <location>
        <begin position="1"/>
        <end position="18"/>
    </location>
</feature>
<dbReference type="Gene3D" id="3.40.190.10">
    <property type="entry name" value="Periplasmic binding protein-like II"/>
    <property type="match status" value="1"/>
</dbReference>
<keyword evidence="1" id="KW-0732">Signal</keyword>
<gene>
    <name evidence="2" type="ORF">ACFO3Q_04965</name>
</gene>
<evidence type="ECO:0000313" key="2">
    <source>
        <dbReference type="EMBL" id="MFC4727520.1"/>
    </source>
</evidence>
<dbReference type="RefSeq" id="WP_377003530.1">
    <property type="nucleotide sequence ID" value="NZ_JBHSGG010000014.1"/>
</dbReference>
<keyword evidence="3" id="KW-1185">Reference proteome</keyword>
<evidence type="ECO:0008006" key="4">
    <source>
        <dbReference type="Google" id="ProtNLM"/>
    </source>
</evidence>
<protein>
    <recommendedName>
        <fullName evidence="4">ABC transporter substrate-binding protein</fullName>
    </recommendedName>
</protein>